<protein>
    <submittedName>
        <fullName evidence="1">Uncharacterized protein</fullName>
    </submittedName>
</protein>
<evidence type="ECO:0000313" key="2">
    <source>
        <dbReference type="Proteomes" id="UP000198900"/>
    </source>
</evidence>
<gene>
    <name evidence="1" type="ORF">SAMN04487926_12130</name>
</gene>
<keyword evidence="2" id="KW-1185">Reference proteome</keyword>
<reference evidence="1" key="1">
    <citation type="submission" date="2016-10" db="EMBL/GenBank/DDBJ databases">
        <authorList>
            <person name="Varghese N."/>
            <person name="Submissions S."/>
        </authorList>
    </citation>
    <scope>NUCLEOTIDE SEQUENCE [LARGE SCALE GENOMIC DNA]</scope>
    <source>
        <strain evidence="1">YR281</strain>
    </source>
</reference>
<sequence length="44" mass="5203">MATLNTLHHFIVIGCNAYDEYTFVPWLNKTVYRRTVDLSRVCLQ</sequence>
<dbReference type="EMBL" id="FNDI01000021">
    <property type="protein sequence ID" value="SDI64770.1"/>
    <property type="molecule type" value="Genomic_DNA"/>
</dbReference>
<comment type="caution">
    <text evidence="1">The sequence shown here is derived from an EMBL/GenBank/DDBJ whole genome shotgun (WGS) entry which is preliminary data.</text>
</comment>
<name>A0A7Z7BBX7_9BURK</name>
<accession>A0A7Z7BBX7</accession>
<organism evidence="1 2">
    <name type="scientific">Paraburkholderia steynii</name>
    <dbReference type="NCBI Taxonomy" id="1245441"/>
    <lineage>
        <taxon>Bacteria</taxon>
        <taxon>Pseudomonadati</taxon>
        <taxon>Pseudomonadota</taxon>
        <taxon>Betaproteobacteria</taxon>
        <taxon>Burkholderiales</taxon>
        <taxon>Burkholderiaceae</taxon>
        <taxon>Paraburkholderia</taxon>
    </lineage>
</organism>
<dbReference type="AlphaFoldDB" id="A0A7Z7BBX7"/>
<dbReference type="RefSeq" id="WP_279634496.1">
    <property type="nucleotide sequence ID" value="NZ_FNDI01000021.1"/>
</dbReference>
<evidence type="ECO:0000313" key="1">
    <source>
        <dbReference type="EMBL" id="SDI64770.1"/>
    </source>
</evidence>
<dbReference type="Proteomes" id="UP000198900">
    <property type="component" value="Unassembled WGS sequence"/>
</dbReference>
<proteinExistence type="predicted"/>